<dbReference type="GO" id="GO:0016853">
    <property type="term" value="F:isomerase activity"/>
    <property type="evidence" value="ECO:0007669"/>
    <property type="project" value="UniProtKB-KW"/>
</dbReference>
<name>A0A286RIA0_9BACT</name>
<evidence type="ECO:0000313" key="3">
    <source>
        <dbReference type="Proteomes" id="UP000215086"/>
    </source>
</evidence>
<dbReference type="InterPro" id="IPR036237">
    <property type="entry name" value="Xyl_isomerase-like_sf"/>
</dbReference>
<evidence type="ECO:0000313" key="2">
    <source>
        <dbReference type="EMBL" id="ASV75689.1"/>
    </source>
</evidence>
<dbReference type="SUPFAM" id="SSF51658">
    <property type="entry name" value="Xylose isomerase-like"/>
    <property type="match status" value="1"/>
</dbReference>
<dbReference type="Gene3D" id="3.20.20.150">
    <property type="entry name" value="Divalent-metal-dependent TIM barrel enzymes"/>
    <property type="match status" value="1"/>
</dbReference>
<gene>
    <name evidence="2" type="ORF">THTE_3087</name>
</gene>
<organism evidence="2 3">
    <name type="scientific">Thermogutta terrifontis</name>
    <dbReference type="NCBI Taxonomy" id="1331910"/>
    <lineage>
        <taxon>Bacteria</taxon>
        <taxon>Pseudomonadati</taxon>
        <taxon>Planctomycetota</taxon>
        <taxon>Planctomycetia</taxon>
        <taxon>Pirellulales</taxon>
        <taxon>Thermoguttaceae</taxon>
        <taxon>Thermogutta</taxon>
    </lineage>
</organism>
<protein>
    <submittedName>
        <fullName evidence="2">Xylose isomerase domain protein TIM barrel</fullName>
    </submittedName>
</protein>
<dbReference type="PANTHER" id="PTHR12110">
    <property type="entry name" value="HYDROXYPYRUVATE ISOMERASE"/>
    <property type="match status" value="1"/>
</dbReference>
<dbReference type="EMBL" id="CP018477">
    <property type="protein sequence ID" value="ASV75689.1"/>
    <property type="molecule type" value="Genomic_DNA"/>
</dbReference>
<proteinExistence type="predicted"/>
<keyword evidence="2" id="KW-0413">Isomerase</keyword>
<dbReference type="InterPro" id="IPR013022">
    <property type="entry name" value="Xyl_isomerase-like_TIM-brl"/>
</dbReference>
<dbReference type="Proteomes" id="UP000215086">
    <property type="component" value="Chromosome"/>
</dbReference>
<feature type="domain" description="Xylose isomerase-like TIM barrel" evidence="1">
    <location>
        <begin position="43"/>
        <end position="262"/>
    </location>
</feature>
<reference evidence="2 3" key="1">
    <citation type="journal article" name="Front. Microbiol.">
        <title>Sugar Metabolism of the First Thermophilic Planctomycete Thermogutta terrifontis: Comparative Genomic and Transcriptomic Approaches.</title>
        <authorList>
            <person name="Elcheninov A.G."/>
            <person name="Menzel P."/>
            <person name="Gudbergsdottir S.R."/>
            <person name="Slesarev A.I."/>
            <person name="Kadnikov V.V."/>
            <person name="Krogh A."/>
            <person name="Bonch-Osmolovskaya E.A."/>
            <person name="Peng X."/>
            <person name="Kublanov I.V."/>
        </authorList>
    </citation>
    <scope>NUCLEOTIDE SEQUENCE [LARGE SCALE GENOMIC DNA]</scope>
    <source>
        <strain evidence="2 3">R1</strain>
    </source>
</reference>
<dbReference type="Pfam" id="PF01261">
    <property type="entry name" value="AP_endonuc_2"/>
    <property type="match status" value="1"/>
</dbReference>
<dbReference type="AlphaFoldDB" id="A0A286RIA0"/>
<dbReference type="PANTHER" id="PTHR12110:SF21">
    <property type="entry name" value="XYLOSE ISOMERASE-LIKE TIM BARREL DOMAIN-CONTAINING PROTEIN"/>
    <property type="match status" value="1"/>
</dbReference>
<accession>A0A286RIA0</accession>
<sequence>MAAAAMADPFAWAFGVGDPSRTIRLGLVTYLWGRDWDLPTLLANCEKTGMEGVELRTEHAHGVEPEIGPEKRAEVRKRFADSPVVLVGLGSNEAFHYPEPERLKQSIERTKAFIKLSHDVGGLGVKVKPNDLPKQVPQEKTIEQIGRALNELAAFAADYGQRLRLEVHGQCAPLPIMRKIMDVATHPNVGLCWNSNAEDLQGQGLEYNFNLVKDRLGDTVHVRELNLGDYPYQTLFNLLVANNYKGWILLECRTNPPDRIAALIEQRRVWEEMMANARKAA</sequence>
<dbReference type="InterPro" id="IPR050312">
    <property type="entry name" value="IolE/XylAMocC-like"/>
</dbReference>
<keyword evidence="3" id="KW-1185">Reference proteome</keyword>
<evidence type="ECO:0000259" key="1">
    <source>
        <dbReference type="Pfam" id="PF01261"/>
    </source>
</evidence>
<dbReference type="KEGG" id="ttf:THTE_3087"/>